<keyword evidence="10" id="KW-1185">Reference proteome</keyword>
<dbReference type="Pfam" id="PF09743">
    <property type="entry name" value="E3_UFM1_ligase"/>
    <property type="match status" value="1"/>
</dbReference>
<dbReference type="AlphaFoldDB" id="A0A660KUC1"/>
<keyword evidence="2" id="KW-0808">Transferase</keyword>
<dbReference type="InterPro" id="IPR056580">
    <property type="entry name" value="Ufl1_dom"/>
</dbReference>
<comment type="similarity">
    <text evidence="1">Belongs to the UFL1 family.</text>
</comment>
<proteinExistence type="inferred from homology"/>
<evidence type="ECO:0000256" key="1">
    <source>
        <dbReference type="ARBA" id="ARBA00010789"/>
    </source>
</evidence>
<sequence>MDEELLELQRQFEFAQQAKSSVRLSERNVVELVQKLQELQIIDFNLLHTVSGKEYITPDQLRHEIVAEINKLGRVSLIDIADSTGVDLYHIENQAQHVLASDPGLMLNQGEIISQSYWDSVAEEINDRLQECSQIALAELAAQLQVGSELVTSVLEPRLGTMVKGRLEGGQLYTPAYVARVSAMVRGSARAITVPTNLSALWSSLQQLLHEMDGASGVAIEVSFFQSLFNGLLKEGEVLGSLRTGVHWTPNVFANAQKECVDSLFSQNSFISYETLQKLGISQPVQFMQSRYPEGIPLVTAFVHPSMIEMLDAATEDALERSSWIDSLSVLPASFGPQDAYKIVSLCPSVQLALKSNKVLIFGESYVFSNGFIKDVYDRMEKEMESFSVSGSSGVMLSDELHSVNVAKVGHDSSRLTESNDTGSETASSKQAIEKGQKRKKGKSAGNAVSGAAESGSDNQEHVPTKSKKHQRKGKDTSSLLVSDSKIGAKKESAKTKEENLSIPSEEWLMQKIMTLVPDFEEQGIEDTQTVLRPLANHLRPMLINSWKERRKTLFTENVERMKRLLDNLQRKLDESFLNMQLYEKALDLFEDDPSTSVILHRHLLRTIAVPIVDTLLHNLDIHNKLRNGIEVEEAQNSESVSLSPGERTALAKSFPGSLLNKALAVVDALEGKRVETLMDTFRALSEESGLPLKKLDKKLERTLLHSYRKDLTSQVSAETDPVSLLPKVVSLLYIQVHHKALQAPGRAISVAVSRLKDKLDDSAHKILADYQTATVTLLALMSAATGDGEECSSDRILTKRELLENQMPALKGLVLSASQS</sequence>
<dbReference type="PANTHER" id="PTHR31057">
    <property type="entry name" value="E3 UFM1-PROTEIN LIGASE 1"/>
    <property type="match status" value="1"/>
</dbReference>
<evidence type="ECO:0000259" key="6">
    <source>
        <dbReference type="Pfam" id="PF09743"/>
    </source>
</evidence>
<dbReference type="Pfam" id="PF25041">
    <property type="entry name" value="UFL1_C"/>
    <property type="match status" value="1"/>
</dbReference>
<dbReference type="GO" id="GO:0032434">
    <property type="term" value="P:regulation of proteasomal ubiquitin-dependent protein catabolic process"/>
    <property type="evidence" value="ECO:0007669"/>
    <property type="project" value="TreeGrafter"/>
</dbReference>
<protein>
    <recommendedName>
        <fullName evidence="11">E3 UFM1-protein ligase 1 homolog</fullName>
    </recommendedName>
</protein>
<keyword evidence="3" id="KW-0833">Ubl conjugation pathway</keyword>
<dbReference type="GO" id="GO:1990592">
    <property type="term" value="P:protein K69-linked ufmylation"/>
    <property type="evidence" value="ECO:0007669"/>
    <property type="project" value="TreeGrafter"/>
</dbReference>
<feature type="coiled-coil region" evidence="4">
    <location>
        <begin position="552"/>
        <end position="586"/>
    </location>
</feature>
<dbReference type="PANTHER" id="PTHR31057:SF0">
    <property type="entry name" value="E3 UFM1-PROTEIN LIGASE 1"/>
    <property type="match status" value="1"/>
</dbReference>
<feature type="region of interest" description="Disordered" evidence="5">
    <location>
        <begin position="408"/>
        <end position="500"/>
    </location>
</feature>
<dbReference type="InterPro" id="IPR018611">
    <property type="entry name" value="Ufl1"/>
</dbReference>
<evidence type="ECO:0000259" key="8">
    <source>
        <dbReference type="Pfam" id="PF25041"/>
    </source>
</evidence>
<reference evidence="9 10" key="1">
    <citation type="submission" date="2019-06" db="EMBL/GenBank/DDBJ databases">
        <title>A chromosomal-level reference genome of Carpinus fangiana (Coryloideae, Betulaceae).</title>
        <authorList>
            <person name="Yang X."/>
            <person name="Wang Z."/>
            <person name="Zhang L."/>
            <person name="Hao G."/>
            <person name="Liu J."/>
            <person name="Yang Y."/>
        </authorList>
    </citation>
    <scope>NUCLEOTIDE SEQUENCE [LARGE SCALE GENOMIC DNA]</scope>
    <source>
        <strain evidence="9">Cfa_2016G</strain>
        <tissue evidence="9">Leaf</tissue>
    </source>
</reference>
<evidence type="ECO:0000313" key="9">
    <source>
        <dbReference type="EMBL" id="KAE8038968.1"/>
    </source>
</evidence>
<evidence type="ECO:0000313" key="10">
    <source>
        <dbReference type="Proteomes" id="UP000327013"/>
    </source>
</evidence>
<feature type="domain" description="E3 UFM1-protein ligase 1-like N-terminal" evidence="6">
    <location>
        <begin position="4"/>
        <end position="287"/>
    </location>
</feature>
<feature type="domain" description="E3 UFM1-protein ligase-like C-terminal" evidence="8">
    <location>
        <begin position="701"/>
        <end position="814"/>
    </location>
</feature>
<evidence type="ECO:0000256" key="4">
    <source>
        <dbReference type="SAM" id="Coils"/>
    </source>
</evidence>
<dbReference type="InterPro" id="IPR056579">
    <property type="entry name" value="Ufl1_N"/>
</dbReference>
<dbReference type="OrthoDB" id="10258297at2759"/>
<dbReference type="GO" id="GO:0034976">
    <property type="term" value="P:response to endoplasmic reticulum stress"/>
    <property type="evidence" value="ECO:0007669"/>
    <property type="project" value="TreeGrafter"/>
</dbReference>
<organism evidence="9 10">
    <name type="scientific">Carpinus fangiana</name>
    <dbReference type="NCBI Taxonomy" id="176857"/>
    <lineage>
        <taxon>Eukaryota</taxon>
        <taxon>Viridiplantae</taxon>
        <taxon>Streptophyta</taxon>
        <taxon>Embryophyta</taxon>
        <taxon>Tracheophyta</taxon>
        <taxon>Spermatophyta</taxon>
        <taxon>Magnoliopsida</taxon>
        <taxon>eudicotyledons</taxon>
        <taxon>Gunneridae</taxon>
        <taxon>Pentapetalae</taxon>
        <taxon>rosids</taxon>
        <taxon>fabids</taxon>
        <taxon>Fagales</taxon>
        <taxon>Betulaceae</taxon>
        <taxon>Carpinus</taxon>
    </lineage>
</organism>
<dbReference type="Pfam" id="PF25870">
    <property type="entry name" value="WHD_UFL1_5th"/>
    <property type="match status" value="1"/>
</dbReference>
<keyword evidence="4" id="KW-0175">Coiled coil</keyword>
<dbReference type="EMBL" id="CM017324">
    <property type="protein sequence ID" value="KAE8038968.1"/>
    <property type="molecule type" value="Genomic_DNA"/>
</dbReference>
<gene>
    <name evidence="9" type="ORF">FH972_011427</name>
</gene>
<feature type="compositionally biased region" description="Basic and acidic residues" evidence="5">
    <location>
        <begin position="487"/>
        <end position="500"/>
    </location>
</feature>
<dbReference type="GO" id="GO:0005789">
    <property type="term" value="C:endoplasmic reticulum membrane"/>
    <property type="evidence" value="ECO:0007669"/>
    <property type="project" value="TreeGrafter"/>
</dbReference>
<evidence type="ECO:0000256" key="3">
    <source>
        <dbReference type="ARBA" id="ARBA00022786"/>
    </source>
</evidence>
<evidence type="ECO:0000256" key="5">
    <source>
        <dbReference type="SAM" id="MobiDB-lite"/>
    </source>
</evidence>
<dbReference type="Proteomes" id="UP000327013">
    <property type="component" value="Chromosome 4"/>
</dbReference>
<name>A0A660KUC1_9ROSI</name>
<feature type="domain" description="E3 UFM1-protein ligase 1-like" evidence="7">
    <location>
        <begin position="566"/>
        <end position="696"/>
    </location>
</feature>
<accession>A0A660KUC1</accession>
<feature type="compositionally biased region" description="Polar residues" evidence="5">
    <location>
        <begin position="416"/>
        <end position="431"/>
    </location>
</feature>
<evidence type="ECO:0000259" key="7">
    <source>
        <dbReference type="Pfam" id="PF23659"/>
    </source>
</evidence>
<evidence type="ECO:0000256" key="2">
    <source>
        <dbReference type="ARBA" id="ARBA00022679"/>
    </source>
</evidence>
<dbReference type="Pfam" id="PF23659">
    <property type="entry name" value="UFL1"/>
    <property type="match status" value="1"/>
</dbReference>
<dbReference type="InterPro" id="IPR056761">
    <property type="entry name" value="Ufl1-like_C"/>
</dbReference>
<dbReference type="GO" id="GO:0061666">
    <property type="term" value="F:UFM1 ligase activity"/>
    <property type="evidence" value="ECO:0007669"/>
    <property type="project" value="InterPro"/>
</dbReference>
<evidence type="ECO:0008006" key="11">
    <source>
        <dbReference type="Google" id="ProtNLM"/>
    </source>
</evidence>